<dbReference type="PROSITE" id="PS51013">
    <property type="entry name" value="PANNEXIN"/>
    <property type="match status" value="3"/>
</dbReference>
<keyword evidence="7" id="KW-0965">Cell junction</keyword>
<dbReference type="GO" id="GO:0034220">
    <property type="term" value="P:monoatomic ion transmembrane transport"/>
    <property type="evidence" value="ECO:0007669"/>
    <property type="project" value="UniProtKB-KW"/>
</dbReference>
<feature type="transmembrane region" description="Helical" evidence="12">
    <location>
        <begin position="126"/>
        <end position="148"/>
    </location>
</feature>
<keyword evidence="5 12" id="KW-0812">Transmembrane</keyword>
<sequence length="988" mass="114880">GREVGRRARALAVASLKMLPVFKELFDHVIVRRSHETLQVDGWVFKLHYRFTAGLLVVCCLLVAAHDWIGKPIECTHDKRDKEEFVNAINTYCWISATFTVLEGQTGEDADKVVGLGVGTKKYHAYYQWVLFVLFLQAIFFYLPHLVWKSIEGGKLNSIVQGLHHFKVEDRHRKEELLAAYLEKSLHTHRLWAGGVLSLRIPQFRARAARILPHGLFLRLGPDFLDDSTTLRKTFPLLTKCDFHYYGSSGTIQNLDALCVLPANVVNEKIFVALWFWFLILAVITALGVICRAVILWVSSARLLLLHVHGCERKTVEDVCRRLDWSDWFLLHQLLRALHVDGWMFKLHYRFTTNLLLVLCLLATAHEWVGKSIECTHDREKNKDFAKAVNKYCWISSTYTVRDGQIGQDTGLHDGTKKYHKYYQWVPFFLFLQAIFFYLPHLAWKSLEGGKLNSLLQDLNHSKAEDRHRVLQRLVSYLAKSLHTHRVWAGKFLLCESLNFVHVLVEFFLTDRFIDYKFLRLGQDFLDDSTKLRKIFPMVGKCDFHYYGSSGTIQKLDALCVLHGNALNEKIFVMLWFWFLFLAVLTALGVMCRQVLLRVPSACGLLNVPGCERKKVEDVCRRFDWSDWFLLHHLLLHMDVLVHREFFLELDRTLRVDGCVFKLHYRFTAGLLAAFCLLVAAHDWFGKPIECTHDKRDKKEFVKAINTYCWISATFTVLEGQTGEDADKVVGLGVGTKKYHAYYQWVPFVLFLQAIFFYLPHLVWKSLENGKLHKIVQGLNKSNVKDRDRKEERLAAYLEKSLRTHRVWAWTFLLCESFNFAHVLLELFVTDRFIGRKFLRYGSDFLDDSTTMRKTFPLLGKCDFHRYGPSGTIQNLDALCVLPANVINEKIFVALWFWFIILAVITAAGVICRAVVLCVPRARFLLLQVRGCERKTVEDVCRRLEWSDWFLLRQLLQVMDLLVHREFFLKLDRALNPGNRDGMIYSTS</sequence>
<dbReference type="GO" id="GO:0005243">
    <property type="term" value="F:gap junction channel activity"/>
    <property type="evidence" value="ECO:0007669"/>
    <property type="project" value="TreeGrafter"/>
</dbReference>
<evidence type="ECO:0000256" key="2">
    <source>
        <dbReference type="ARBA" id="ARBA00004651"/>
    </source>
</evidence>
<evidence type="ECO:0000313" key="13">
    <source>
        <dbReference type="EMBL" id="CAD7251489.1"/>
    </source>
</evidence>
<dbReference type="PANTHER" id="PTHR11893">
    <property type="entry name" value="INNEXIN"/>
    <property type="match status" value="1"/>
</dbReference>
<reference evidence="13" key="1">
    <citation type="submission" date="2020-11" db="EMBL/GenBank/DDBJ databases">
        <authorList>
            <person name="Tran Van P."/>
        </authorList>
    </citation>
    <scope>NUCLEOTIDE SEQUENCE</scope>
</reference>
<dbReference type="GO" id="GO:0005921">
    <property type="term" value="C:gap junction"/>
    <property type="evidence" value="ECO:0007669"/>
    <property type="project" value="UniProtKB-SubCell"/>
</dbReference>
<keyword evidence="14" id="KW-1185">Reference proteome</keyword>
<dbReference type="EMBL" id="CAJPEV010003589">
    <property type="protein sequence ID" value="CAG0900083.1"/>
    <property type="molecule type" value="Genomic_DNA"/>
</dbReference>
<proteinExistence type="inferred from homology"/>
<comment type="subcellular location">
    <subcellularLocation>
        <location evidence="1">Cell junction</location>
        <location evidence="1">Gap junction</location>
    </subcellularLocation>
    <subcellularLocation>
        <location evidence="2 12">Cell membrane</location>
        <topology evidence="2 12">Multi-pass membrane protein</topology>
    </subcellularLocation>
</comment>
<feature type="transmembrane region" description="Helical" evidence="12">
    <location>
        <begin position="571"/>
        <end position="591"/>
    </location>
</feature>
<feature type="transmembrane region" description="Helical" evidence="12">
    <location>
        <begin position="425"/>
        <end position="444"/>
    </location>
</feature>
<dbReference type="OrthoDB" id="5867527at2759"/>
<comment type="function">
    <text evidence="12">Structural component of the gap junctions.</text>
</comment>
<evidence type="ECO:0000256" key="11">
    <source>
        <dbReference type="ARBA" id="ARBA00023303"/>
    </source>
</evidence>
<evidence type="ECO:0000256" key="10">
    <source>
        <dbReference type="ARBA" id="ARBA00023136"/>
    </source>
</evidence>
<evidence type="ECO:0000256" key="4">
    <source>
        <dbReference type="ARBA" id="ARBA00022475"/>
    </source>
</evidence>
<dbReference type="AlphaFoldDB" id="A0A7R9FQZ4"/>
<accession>A0A7R9FQZ4</accession>
<keyword evidence="11 12" id="KW-0407">Ion channel</keyword>
<keyword evidence="9 12" id="KW-0406">Ion transport</keyword>
<organism evidence="13">
    <name type="scientific">Darwinula stevensoni</name>
    <dbReference type="NCBI Taxonomy" id="69355"/>
    <lineage>
        <taxon>Eukaryota</taxon>
        <taxon>Metazoa</taxon>
        <taxon>Ecdysozoa</taxon>
        <taxon>Arthropoda</taxon>
        <taxon>Crustacea</taxon>
        <taxon>Oligostraca</taxon>
        <taxon>Ostracoda</taxon>
        <taxon>Podocopa</taxon>
        <taxon>Podocopida</taxon>
        <taxon>Darwinulocopina</taxon>
        <taxon>Darwinuloidea</taxon>
        <taxon>Darwinulidae</taxon>
        <taxon>Darwinula</taxon>
    </lineage>
</organism>
<feature type="transmembrane region" description="Helical" evidence="12">
    <location>
        <begin position="663"/>
        <end position="681"/>
    </location>
</feature>
<evidence type="ECO:0000256" key="9">
    <source>
        <dbReference type="ARBA" id="ARBA00023065"/>
    </source>
</evidence>
<dbReference type="PANTHER" id="PTHR11893:SF37">
    <property type="entry name" value="INNEXIN INX3"/>
    <property type="match status" value="1"/>
</dbReference>
<evidence type="ECO:0000256" key="5">
    <source>
        <dbReference type="ARBA" id="ARBA00022692"/>
    </source>
</evidence>
<dbReference type="GO" id="GO:0005886">
    <property type="term" value="C:plasma membrane"/>
    <property type="evidence" value="ECO:0007669"/>
    <property type="project" value="UniProtKB-SubCell"/>
</dbReference>
<dbReference type="Pfam" id="PF00876">
    <property type="entry name" value="Innexin"/>
    <property type="match status" value="3"/>
</dbReference>
<keyword evidence="4" id="KW-1003">Cell membrane</keyword>
<gene>
    <name evidence="12" type="primary">inx</name>
    <name evidence="13" type="ORF">DSTB1V02_LOCUS11255</name>
</gene>
<evidence type="ECO:0000256" key="3">
    <source>
        <dbReference type="ARBA" id="ARBA00022448"/>
    </source>
</evidence>
<dbReference type="PRINTS" id="PR01262">
    <property type="entry name" value="INNEXIN"/>
</dbReference>
<feature type="transmembrane region" description="Helical" evidence="12">
    <location>
        <begin position="807"/>
        <end position="829"/>
    </location>
</feature>
<evidence type="ECO:0000256" key="6">
    <source>
        <dbReference type="ARBA" id="ARBA00022868"/>
    </source>
</evidence>
<keyword evidence="10 12" id="KW-0472">Membrane</keyword>
<feature type="transmembrane region" description="Helical" evidence="12">
    <location>
        <begin position="51"/>
        <end position="69"/>
    </location>
</feature>
<keyword evidence="3 12" id="KW-0813">Transport</keyword>
<name>A0A7R9FQZ4_9CRUS</name>
<dbReference type="InterPro" id="IPR000990">
    <property type="entry name" value="Innexin"/>
</dbReference>
<feature type="non-terminal residue" evidence="13">
    <location>
        <position position="1"/>
    </location>
</feature>
<keyword evidence="8 12" id="KW-1133">Transmembrane helix</keyword>
<dbReference type="Proteomes" id="UP000677054">
    <property type="component" value="Unassembled WGS sequence"/>
</dbReference>
<evidence type="ECO:0000256" key="1">
    <source>
        <dbReference type="ARBA" id="ARBA00004610"/>
    </source>
</evidence>
<protein>
    <recommendedName>
        <fullName evidence="12">Innexin</fullName>
    </recommendedName>
</protein>
<evidence type="ECO:0000256" key="8">
    <source>
        <dbReference type="ARBA" id="ARBA00022989"/>
    </source>
</evidence>
<dbReference type="EMBL" id="LR903106">
    <property type="protein sequence ID" value="CAD7251489.1"/>
    <property type="molecule type" value="Genomic_DNA"/>
</dbReference>
<feature type="transmembrane region" description="Helical" evidence="12">
    <location>
        <begin position="274"/>
        <end position="298"/>
    </location>
</feature>
<comment type="similarity">
    <text evidence="12">Belongs to the pannexin family.</text>
</comment>
<feature type="transmembrane region" description="Helical" evidence="12">
    <location>
        <begin position="742"/>
        <end position="764"/>
    </location>
</feature>
<evidence type="ECO:0000256" key="12">
    <source>
        <dbReference type="RuleBase" id="RU010713"/>
    </source>
</evidence>
<comment type="caution">
    <text evidence="12">Lacks conserved residue(s) required for the propagation of feature annotation.</text>
</comment>
<keyword evidence="6" id="KW-0303">Gap junction</keyword>
<feature type="transmembrane region" description="Helical" evidence="12">
    <location>
        <begin position="351"/>
        <end position="369"/>
    </location>
</feature>
<feature type="transmembrane region" description="Helical" evidence="12">
    <location>
        <begin position="895"/>
        <end position="919"/>
    </location>
</feature>
<evidence type="ECO:0000313" key="14">
    <source>
        <dbReference type="Proteomes" id="UP000677054"/>
    </source>
</evidence>
<evidence type="ECO:0000256" key="7">
    <source>
        <dbReference type="ARBA" id="ARBA00022949"/>
    </source>
</evidence>